<sequence length="158" mass="17711">MKFHYFMILFYLCFFDATIEATAQTEEPQPEFYKNSLQGSLGFAGLFAAATSNYERIISLPQGKWITATYLRFGIGAYGVWGGKGNFTYLQYGVFTGKKANHFEISAGPNIGFKEVDSEIPVISFSTGYRLQKPGKHFMLRTGVGLPESIYFGLGWSF</sequence>
<name>A0A1N6DZP8_9BACT</name>
<evidence type="ECO:0000256" key="1">
    <source>
        <dbReference type="SAM" id="SignalP"/>
    </source>
</evidence>
<organism evidence="2 3">
    <name type="scientific">Algoriphagus halophilus</name>
    <dbReference type="NCBI Taxonomy" id="226505"/>
    <lineage>
        <taxon>Bacteria</taxon>
        <taxon>Pseudomonadati</taxon>
        <taxon>Bacteroidota</taxon>
        <taxon>Cytophagia</taxon>
        <taxon>Cytophagales</taxon>
        <taxon>Cyclobacteriaceae</taxon>
        <taxon>Algoriphagus</taxon>
    </lineage>
</organism>
<gene>
    <name evidence="2" type="ORF">SAMN05444394_1568</name>
</gene>
<keyword evidence="1" id="KW-0732">Signal</keyword>
<evidence type="ECO:0000313" key="3">
    <source>
        <dbReference type="Proteomes" id="UP000185221"/>
    </source>
</evidence>
<dbReference type="EMBL" id="FSRC01000001">
    <property type="protein sequence ID" value="SIN76250.1"/>
    <property type="molecule type" value="Genomic_DNA"/>
</dbReference>
<dbReference type="AlphaFoldDB" id="A0A1N6DZP8"/>
<evidence type="ECO:0000313" key="2">
    <source>
        <dbReference type="EMBL" id="SIN76250.1"/>
    </source>
</evidence>
<evidence type="ECO:0008006" key="4">
    <source>
        <dbReference type="Google" id="ProtNLM"/>
    </source>
</evidence>
<dbReference type="RefSeq" id="WP_074224277.1">
    <property type="nucleotide sequence ID" value="NZ_FSRC01000001.1"/>
</dbReference>
<proteinExistence type="predicted"/>
<dbReference type="OrthoDB" id="1467833at2"/>
<feature type="chain" id="PRO_5012523226" description="Outer membrane protein beta-barrel domain-containing protein" evidence="1">
    <location>
        <begin position="24"/>
        <end position="158"/>
    </location>
</feature>
<dbReference type="STRING" id="226505.SAMN05444394_1568"/>
<keyword evidence="3" id="KW-1185">Reference proteome</keyword>
<accession>A0A1N6DZP8</accession>
<dbReference type="Proteomes" id="UP000185221">
    <property type="component" value="Unassembled WGS sequence"/>
</dbReference>
<protein>
    <recommendedName>
        <fullName evidence="4">Outer membrane protein beta-barrel domain-containing protein</fullName>
    </recommendedName>
</protein>
<reference evidence="3" key="1">
    <citation type="submission" date="2016-11" db="EMBL/GenBank/DDBJ databases">
        <authorList>
            <person name="Varghese N."/>
            <person name="Submissions S."/>
        </authorList>
    </citation>
    <scope>NUCLEOTIDE SEQUENCE [LARGE SCALE GENOMIC DNA]</scope>
    <source>
        <strain evidence="3">DSM 15292</strain>
    </source>
</reference>
<feature type="signal peptide" evidence="1">
    <location>
        <begin position="1"/>
        <end position="23"/>
    </location>
</feature>